<evidence type="ECO:0000313" key="2">
    <source>
        <dbReference type="EMBL" id="CAJ1398311.1"/>
    </source>
</evidence>
<keyword evidence="1" id="KW-1133">Transmembrane helix</keyword>
<feature type="transmembrane region" description="Helical" evidence="1">
    <location>
        <begin position="104"/>
        <end position="122"/>
    </location>
</feature>
<gene>
    <name evidence="2" type="ORF">EVOR1521_LOCUS22130</name>
</gene>
<dbReference type="EMBL" id="CAUJNA010003295">
    <property type="protein sequence ID" value="CAJ1398311.1"/>
    <property type="molecule type" value="Genomic_DNA"/>
</dbReference>
<keyword evidence="1" id="KW-0812">Transmembrane</keyword>
<name>A0AA36J4F2_9DINO</name>
<evidence type="ECO:0000256" key="1">
    <source>
        <dbReference type="SAM" id="Phobius"/>
    </source>
</evidence>
<feature type="transmembrane region" description="Helical" evidence="1">
    <location>
        <begin position="59"/>
        <end position="84"/>
    </location>
</feature>
<feature type="transmembrane region" description="Helical" evidence="1">
    <location>
        <begin position="28"/>
        <end position="47"/>
    </location>
</feature>
<evidence type="ECO:0000313" key="3">
    <source>
        <dbReference type="Proteomes" id="UP001178507"/>
    </source>
</evidence>
<organism evidence="2 3">
    <name type="scientific">Effrenium voratum</name>
    <dbReference type="NCBI Taxonomy" id="2562239"/>
    <lineage>
        <taxon>Eukaryota</taxon>
        <taxon>Sar</taxon>
        <taxon>Alveolata</taxon>
        <taxon>Dinophyceae</taxon>
        <taxon>Suessiales</taxon>
        <taxon>Symbiodiniaceae</taxon>
        <taxon>Effrenium</taxon>
    </lineage>
</organism>
<accession>A0AA36J4F2</accession>
<dbReference type="AlphaFoldDB" id="A0AA36J4F2"/>
<keyword evidence="1" id="KW-0472">Membrane</keyword>
<keyword evidence="3" id="KW-1185">Reference proteome</keyword>
<proteinExistence type="predicted"/>
<dbReference type="Proteomes" id="UP001178507">
    <property type="component" value="Unassembled WGS sequence"/>
</dbReference>
<reference evidence="2" key="1">
    <citation type="submission" date="2023-08" db="EMBL/GenBank/DDBJ databases">
        <authorList>
            <person name="Chen Y."/>
            <person name="Shah S."/>
            <person name="Dougan E. K."/>
            <person name="Thang M."/>
            <person name="Chan C."/>
        </authorList>
    </citation>
    <scope>NUCLEOTIDE SEQUENCE</scope>
</reference>
<sequence>MVFSTTVQPCEDSEWPKVVATSPWMRPSFYLVFRGVWAAVFLGHLIAHIASHDEGAYYLIYLTTWALITQTISEMLLFSLAILGYRRLSGPPPEKLPVAVRIEVALWSAVHPVAVILALLGCKQLRVSLILSARTPACVTYSNARILFRLLLFAALASIGHNAAPAEGGMVAAIWLQVALQKTCRQ</sequence>
<protein>
    <submittedName>
        <fullName evidence="2">Uncharacterized protein</fullName>
    </submittedName>
</protein>
<comment type="caution">
    <text evidence="2">The sequence shown here is derived from an EMBL/GenBank/DDBJ whole genome shotgun (WGS) entry which is preliminary data.</text>
</comment>